<dbReference type="PaxDb" id="243159-AFE_1322"/>
<name>B7J9C7_ACIF2</name>
<dbReference type="GeneID" id="65280570"/>
<dbReference type="Proteomes" id="UP000001362">
    <property type="component" value="Chromosome"/>
</dbReference>
<dbReference type="STRING" id="243159.AFE_1322"/>
<proteinExistence type="predicted"/>
<protein>
    <submittedName>
        <fullName evidence="2">Uncharacterized protein</fullName>
    </submittedName>
</protein>
<accession>B7J9C7</accession>
<organism evidence="2 3">
    <name type="scientific">Acidithiobacillus ferrooxidans (strain ATCC 23270 / DSM 14882 / CIP 104768 / NCIMB 8455)</name>
    <name type="common">Ferrobacillus ferrooxidans (strain ATCC 23270)</name>
    <dbReference type="NCBI Taxonomy" id="243159"/>
    <lineage>
        <taxon>Bacteria</taxon>
        <taxon>Pseudomonadati</taxon>
        <taxon>Pseudomonadota</taxon>
        <taxon>Acidithiobacillia</taxon>
        <taxon>Acidithiobacillales</taxon>
        <taxon>Acidithiobacillaceae</taxon>
        <taxon>Acidithiobacillus</taxon>
    </lineage>
</organism>
<dbReference type="RefSeq" id="WP_012606993.1">
    <property type="nucleotide sequence ID" value="NC_011761.1"/>
</dbReference>
<evidence type="ECO:0000313" key="3">
    <source>
        <dbReference type="Proteomes" id="UP000001362"/>
    </source>
</evidence>
<dbReference type="EMBL" id="CP001219">
    <property type="protein sequence ID" value="ACK80952.1"/>
    <property type="molecule type" value="Genomic_DNA"/>
</dbReference>
<evidence type="ECO:0000256" key="1">
    <source>
        <dbReference type="SAM" id="MobiDB-lite"/>
    </source>
</evidence>
<evidence type="ECO:0000313" key="2">
    <source>
        <dbReference type="EMBL" id="ACK80952.1"/>
    </source>
</evidence>
<dbReference type="KEGG" id="afr:AFE_1322"/>
<gene>
    <name evidence="2" type="ordered locus">AFE_1322</name>
</gene>
<feature type="compositionally biased region" description="Basic and acidic residues" evidence="1">
    <location>
        <begin position="91"/>
        <end position="103"/>
    </location>
</feature>
<keyword evidence="3" id="KW-1185">Reference proteome</keyword>
<dbReference type="HOGENOM" id="CLU_1335147_0_0_6"/>
<dbReference type="AlphaFoldDB" id="B7J9C7"/>
<sequence length="205" mass="23035">MDLKRVSFYLYAEDEDLGQWLSRMPNRLKSSFVKAALRYVMNNGLEKQISMDAIMMASPVPRARRKSSGPADGMAPETPQPRRAVSAEVPSRSERAEDPDRKQMTTSQASPPARAPAPSTPQEMFAPRSQNRHGWKGPMLQIGESLDLALWETMSEEEKIAFTLAHMPDEASQEIRDRAIKTLSPKARDMRELEEMCALMIATGQ</sequence>
<feature type="region of interest" description="Disordered" evidence="1">
    <location>
        <begin position="60"/>
        <end position="136"/>
    </location>
</feature>
<reference evidence="2 3" key="1">
    <citation type="journal article" date="2008" name="BMC Genomics">
        <title>Acidithiobacillus ferrooxidans metabolism: from genome sequence to industrial applications.</title>
        <authorList>
            <person name="Valdes J."/>
            <person name="Pedroso I."/>
            <person name="Quatrini R."/>
            <person name="Dodson R.J."/>
            <person name="Tettelin H."/>
            <person name="Blake R.II."/>
            <person name="Eisen J.A."/>
            <person name="Holmes D.S."/>
        </authorList>
    </citation>
    <scope>NUCLEOTIDE SEQUENCE [LARGE SCALE GENOMIC DNA]</scope>
    <source>
        <strain evidence="3">ATCC 23270 / DSM 14882 / CIP 104768 / NCIMB 8455</strain>
    </source>
</reference>